<dbReference type="InterPro" id="IPR001270">
    <property type="entry name" value="ClpA/B"/>
</dbReference>
<dbReference type="AlphaFoldDB" id="A0A315VC49"/>
<dbReference type="Gene3D" id="3.40.50.300">
    <property type="entry name" value="P-loop containing nucleotide triphosphate hydrolases"/>
    <property type="match status" value="1"/>
</dbReference>
<dbReference type="Pfam" id="PF06309">
    <property type="entry name" value="Torsin"/>
    <property type="match status" value="1"/>
</dbReference>
<dbReference type="InterPro" id="IPR049337">
    <property type="entry name" value="TOR1A_C"/>
</dbReference>
<dbReference type="InterPro" id="IPR010448">
    <property type="entry name" value="Torsin"/>
</dbReference>
<evidence type="ECO:0000259" key="2">
    <source>
        <dbReference type="Pfam" id="PF21376"/>
    </source>
</evidence>
<organism evidence="3 4">
    <name type="scientific">Gambusia affinis</name>
    <name type="common">Western mosquitofish</name>
    <name type="synonym">Heterandria affinis</name>
    <dbReference type="NCBI Taxonomy" id="33528"/>
    <lineage>
        <taxon>Eukaryota</taxon>
        <taxon>Metazoa</taxon>
        <taxon>Chordata</taxon>
        <taxon>Craniata</taxon>
        <taxon>Vertebrata</taxon>
        <taxon>Euteleostomi</taxon>
        <taxon>Actinopterygii</taxon>
        <taxon>Neopterygii</taxon>
        <taxon>Teleostei</taxon>
        <taxon>Neoteleostei</taxon>
        <taxon>Acanthomorphata</taxon>
        <taxon>Ovalentaria</taxon>
        <taxon>Atherinomorphae</taxon>
        <taxon>Cyprinodontiformes</taxon>
        <taxon>Poeciliidae</taxon>
        <taxon>Poeciliinae</taxon>
        <taxon>Gambusia</taxon>
    </lineage>
</organism>
<reference evidence="3 4" key="1">
    <citation type="journal article" date="2018" name="G3 (Bethesda)">
        <title>A High-Quality Reference Genome for the Invasive Mosquitofish Gambusia affinis Using a Chicago Library.</title>
        <authorList>
            <person name="Hoffberg S.L."/>
            <person name="Troendle N.J."/>
            <person name="Glenn T.C."/>
            <person name="Mahmud O."/>
            <person name="Louha S."/>
            <person name="Chalopin D."/>
            <person name="Bennetzen J.L."/>
            <person name="Mauricio R."/>
        </authorList>
    </citation>
    <scope>NUCLEOTIDE SEQUENCE [LARGE SCALE GENOMIC DNA]</scope>
    <source>
        <strain evidence="3">NE01/NJP1002.9</strain>
        <tissue evidence="3">Muscle</tissue>
    </source>
</reference>
<dbReference type="GO" id="GO:0005635">
    <property type="term" value="C:nuclear envelope"/>
    <property type="evidence" value="ECO:0007669"/>
    <property type="project" value="TreeGrafter"/>
</dbReference>
<dbReference type="Proteomes" id="UP000250572">
    <property type="component" value="Unassembled WGS sequence"/>
</dbReference>
<dbReference type="PANTHER" id="PTHR10760:SF3">
    <property type="entry name" value="TORSIN-3A"/>
    <property type="match status" value="1"/>
</dbReference>
<evidence type="ECO:0000313" key="3">
    <source>
        <dbReference type="EMBL" id="PWA20970.1"/>
    </source>
</evidence>
<protein>
    <recommendedName>
        <fullName evidence="2">Torsin-1A C-terminal domain-containing protein</fullName>
    </recommendedName>
</protein>
<name>A0A315VC49_GAMAF</name>
<dbReference type="Pfam" id="PF21376">
    <property type="entry name" value="TOR1A_C"/>
    <property type="match status" value="1"/>
</dbReference>
<dbReference type="EMBL" id="NHOQ01001926">
    <property type="protein sequence ID" value="PWA20970.1"/>
    <property type="molecule type" value="Genomic_DNA"/>
</dbReference>
<comment type="caution">
    <text evidence="3">The sequence shown here is derived from an EMBL/GenBank/DDBJ whole genome shotgun (WGS) entry which is preliminary data.</text>
</comment>
<evidence type="ECO:0000313" key="4">
    <source>
        <dbReference type="Proteomes" id="UP000250572"/>
    </source>
</evidence>
<dbReference type="PANTHER" id="PTHR10760">
    <property type="entry name" value="TORSIN"/>
    <property type="match status" value="1"/>
</dbReference>
<dbReference type="GO" id="GO:0005524">
    <property type="term" value="F:ATP binding"/>
    <property type="evidence" value="ECO:0007669"/>
    <property type="project" value="InterPro"/>
</dbReference>
<dbReference type="GO" id="GO:0005788">
    <property type="term" value="C:endoplasmic reticulum lumen"/>
    <property type="evidence" value="ECO:0007669"/>
    <property type="project" value="TreeGrafter"/>
</dbReference>
<dbReference type="FunFam" id="3.40.50.300:FF:001222">
    <property type="entry name" value="Torsin family 3, member A"/>
    <property type="match status" value="1"/>
</dbReference>
<sequence>MASKSTDEERLCEIIYINLSHRFLPPISSLSERETPVGLSHVLGAMYGICRDGKPCGVENHGSSDYCTLIASTSEMQEAESAAADEGMDVIMRLCCLTATLTFGGEEINLPPLLFPSFPCGRNRLGEASAFPDIIYSRYRFVGGDWTLTHPQQAVTQRGGGLNNWERSSAALYLLCRRGSPPCSPMFVRWLLPLICALSAEADIFPLDSISNVSTYYFNYFYCNIWEGECQPHQDDATQQVPVGDLWPGFPQDYTSLLHQWYCSLGQCCESGDCRITNNITGLAKDLQTKLHGQHLVQSVVLKAIQGFINNPESNKPLTLSFHGWTGTGKNFVARIIADNLYRDGVKSECVRLFIAPFHFPHARLLDTYKGQLREAIRDLVLRCPQTLFIFDEAEKLHPGLIDAIKPYMDHYDNVDGVSYRRAIFIFLSNIGGATINDVALDFWHSGQNREDIGMEDLEHRLRAETLETQGGFAQSELMADHLIDFFVPFLPLEYRHVKLCARDAYTARGLEADEATLDEVAKAMLYVPKEERLFSAQGCKSIPQRINFFLP</sequence>
<feature type="domain" description="Torsin-1A C-terminal" evidence="2">
    <location>
        <begin position="493"/>
        <end position="550"/>
    </location>
</feature>
<comment type="similarity">
    <text evidence="1">Belongs to the ClpA/ClpB family. Torsin subfamily.</text>
</comment>
<dbReference type="PRINTS" id="PR00300">
    <property type="entry name" value="CLPPROTEASEA"/>
</dbReference>
<proteinExistence type="inferred from homology"/>
<evidence type="ECO:0000256" key="1">
    <source>
        <dbReference type="ARBA" id="ARBA00006235"/>
    </source>
</evidence>
<gene>
    <name evidence="3" type="ORF">CCH79_00007160</name>
</gene>
<dbReference type="SUPFAM" id="SSF52540">
    <property type="entry name" value="P-loop containing nucleoside triphosphate hydrolases"/>
    <property type="match status" value="1"/>
</dbReference>
<accession>A0A315VC49</accession>
<dbReference type="GO" id="GO:0016887">
    <property type="term" value="F:ATP hydrolysis activity"/>
    <property type="evidence" value="ECO:0007669"/>
    <property type="project" value="InterPro"/>
</dbReference>
<dbReference type="STRING" id="33528.ENSGAFP00000021795"/>
<keyword evidence="4" id="KW-1185">Reference proteome</keyword>
<dbReference type="InterPro" id="IPR027417">
    <property type="entry name" value="P-loop_NTPase"/>
</dbReference>